<dbReference type="Gene3D" id="3.40.50.300">
    <property type="entry name" value="P-loop containing nucleotide triphosphate hydrolases"/>
    <property type="match status" value="1"/>
</dbReference>
<keyword evidence="4 6" id="KW-0067">ATP-binding</keyword>
<dbReference type="PROSITE" id="PS00211">
    <property type="entry name" value="ABC_TRANSPORTER_1"/>
    <property type="match status" value="1"/>
</dbReference>
<organism evidence="6 7">
    <name type="scientific">Pseudomonas flavocrustae</name>
    <dbReference type="NCBI Taxonomy" id="2991719"/>
    <lineage>
        <taxon>Bacteria</taxon>
        <taxon>Pseudomonadati</taxon>
        <taxon>Pseudomonadota</taxon>
        <taxon>Gammaproteobacteria</taxon>
        <taxon>Pseudomonadales</taxon>
        <taxon>Pseudomonadaceae</taxon>
        <taxon>Pseudomonas</taxon>
    </lineage>
</organism>
<keyword evidence="7" id="KW-1185">Reference proteome</keyword>
<keyword evidence="3" id="KW-0547">Nucleotide-binding</keyword>
<evidence type="ECO:0000313" key="7">
    <source>
        <dbReference type="Proteomes" id="UP001157461"/>
    </source>
</evidence>
<dbReference type="InterPro" id="IPR027417">
    <property type="entry name" value="P-loop_NTPase"/>
</dbReference>
<name>A0ABT6IFV3_9PSED</name>
<sequence>MTEISLKNAVVDYPVMDVSNRSFKKQALSWVTGGAISTRRGEQVHVRALDNINLEIAPGDRVGLLGHNGSGKSTLLKLLAGVYHPTQGEVYVSGKITSLLDLTLGMEPESSGYENIFLRGVLLGIRPNEIKAVVEEIADFSGLGDYLNFPIRTYSSGMLVRLGFAISTAFPADIILMDEWLGVGDADFQKQANLRLKQMTENAAILVLASHSDSLIKEACNRVVRLEHGVVVEDRSFGRSL</sequence>
<dbReference type="Pfam" id="PF00005">
    <property type="entry name" value="ABC_tran"/>
    <property type="match status" value="1"/>
</dbReference>
<dbReference type="InterPro" id="IPR050683">
    <property type="entry name" value="Bact_Polysacc_Export_ATP-bd"/>
</dbReference>
<dbReference type="PANTHER" id="PTHR46743">
    <property type="entry name" value="TEICHOIC ACIDS EXPORT ATP-BINDING PROTEIN TAGH"/>
    <property type="match status" value="1"/>
</dbReference>
<evidence type="ECO:0000259" key="5">
    <source>
        <dbReference type="PROSITE" id="PS50893"/>
    </source>
</evidence>
<dbReference type="SUPFAM" id="SSF52540">
    <property type="entry name" value="P-loop containing nucleoside triphosphate hydrolases"/>
    <property type="match status" value="1"/>
</dbReference>
<dbReference type="RefSeq" id="WP_280307851.1">
    <property type="nucleotide sequence ID" value="NZ_JAPDIQ010000004.1"/>
</dbReference>
<dbReference type="CDD" id="cd03220">
    <property type="entry name" value="ABC_KpsT_Wzt"/>
    <property type="match status" value="1"/>
</dbReference>
<reference evidence="6 7" key="1">
    <citation type="submission" date="2022-10" db="EMBL/GenBank/DDBJ databases">
        <title>A novel Pseudomonas species, isolated from Passiflora incarnata leaves.</title>
        <authorList>
            <person name="Cueva-Yesquen L.G."/>
            <person name="Fantinatti-Garboggini F."/>
        </authorList>
    </citation>
    <scope>NUCLEOTIDE SEQUENCE [LARGE SCALE GENOMIC DNA]</scope>
    <source>
        <strain evidence="6 7">CBMAI 2609</strain>
    </source>
</reference>
<dbReference type="GO" id="GO:0005524">
    <property type="term" value="F:ATP binding"/>
    <property type="evidence" value="ECO:0007669"/>
    <property type="project" value="UniProtKB-KW"/>
</dbReference>
<proteinExistence type="inferred from homology"/>
<evidence type="ECO:0000256" key="1">
    <source>
        <dbReference type="ARBA" id="ARBA00005417"/>
    </source>
</evidence>
<comment type="similarity">
    <text evidence="1">Belongs to the ABC transporter superfamily.</text>
</comment>
<dbReference type="InterPro" id="IPR003439">
    <property type="entry name" value="ABC_transporter-like_ATP-bd"/>
</dbReference>
<keyword evidence="2" id="KW-0813">Transport</keyword>
<comment type="caution">
    <text evidence="6">The sequence shown here is derived from an EMBL/GenBank/DDBJ whole genome shotgun (WGS) entry which is preliminary data.</text>
</comment>
<dbReference type="EMBL" id="JAPDIQ010000004">
    <property type="protein sequence ID" value="MDH4763367.1"/>
    <property type="molecule type" value="Genomic_DNA"/>
</dbReference>
<evidence type="ECO:0000256" key="4">
    <source>
        <dbReference type="ARBA" id="ARBA00022840"/>
    </source>
</evidence>
<gene>
    <name evidence="6" type="ORF">OMP44_10705</name>
</gene>
<accession>A0ABT6IFV3</accession>
<dbReference type="Proteomes" id="UP001157461">
    <property type="component" value="Unassembled WGS sequence"/>
</dbReference>
<protein>
    <submittedName>
        <fullName evidence="6">ABC transporter ATP-binding protein</fullName>
    </submittedName>
</protein>
<evidence type="ECO:0000256" key="2">
    <source>
        <dbReference type="ARBA" id="ARBA00022448"/>
    </source>
</evidence>
<dbReference type="PROSITE" id="PS50893">
    <property type="entry name" value="ABC_TRANSPORTER_2"/>
    <property type="match status" value="1"/>
</dbReference>
<feature type="domain" description="ABC transporter" evidence="5">
    <location>
        <begin position="23"/>
        <end position="241"/>
    </location>
</feature>
<dbReference type="InterPro" id="IPR003593">
    <property type="entry name" value="AAA+_ATPase"/>
</dbReference>
<evidence type="ECO:0000313" key="6">
    <source>
        <dbReference type="EMBL" id="MDH4763367.1"/>
    </source>
</evidence>
<dbReference type="InterPro" id="IPR015860">
    <property type="entry name" value="ABC_transpr_TagH-like"/>
</dbReference>
<dbReference type="PANTHER" id="PTHR46743:SF2">
    <property type="entry name" value="TEICHOIC ACIDS EXPORT ATP-BINDING PROTEIN TAGH"/>
    <property type="match status" value="1"/>
</dbReference>
<dbReference type="SMART" id="SM00382">
    <property type="entry name" value="AAA"/>
    <property type="match status" value="1"/>
</dbReference>
<evidence type="ECO:0000256" key="3">
    <source>
        <dbReference type="ARBA" id="ARBA00022741"/>
    </source>
</evidence>
<dbReference type="InterPro" id="IPR017871">
    <property type="entry name" value="ABC_transporter-like_CS"/>
</dbReference>